<evidence type="ECO:0000256" key="1">
    <source>
        <dbReference type="ARBA" id="ARBA00022737"/>
    </source>
</evidence>
<keyword evidence="3" id="KW-0812">Transmembrane</keyword>
<reference evidence="5" key="1">
    <citation type="submission" date="2016-04" db="EMBL/GenBank/DDBJ databases">
        <title>Cephalotus genome sequencing.</title>
        <authorList>
            <person name="Fukushima K."/>
            <person name="Hasebe M."/>
            <person name="Fang X."/>
        </authorList>
    </citation>
    <scope>NUCLEOTIDE SEQUENCE [LARGE SCALE GENOMIC DNA]</scope>
    <source>
        <strain evidence="5">cv. St1</strain>
    </source>
</reference>
<keyword evidence="5" id="KW-1185">Reference proteome</keyword>
<organism evidence="4 5">
    <name type="scientific">Cephalotus follicularis</name>
    <name type="common">Albany pitcher plant</name>
    <dbReference type="NCBI Taxonomy" id="3775"/>
    <lineage>
        <taxon>Eukaryota</taxon>
        <taxon>Viridiplantae</taxon>
        <taxon>Streptophyta</taxon>
        <taxon>Embryophyta</taxon>
        <taxon>Tracheophyta</taxon>
        <taxon>Spermatophyta</taxon>
        <taxon>Magnoliopsida</taxon>
        <taxon>eudicotyledons</taxon>
        <taxon>Gunneridae</taxon>
        <taxon>Pentapetalae</taxon>
        <taxon>rosids</taxon>
        <taxon>fabids</taxon>
        <taxon>Oxalidales</taxon>
        <taxon>Cephalotaceae</taxon>
        <taxon>Cephalotus</taxon>
    </lineage>
</organism>
<feature type="repeat" description="PPR" evidence="2">
    <location>
        <begin position="40"/>
        <end position="74"/>
    </location>
</feature>
<evidence type="ECO:0000256" key="3">
    <source>
        <dbReference type="SAM" id="Phobius"/>
    </source>
</evidence>
<dbReference type="AlphaFoldDB" id="A0A1Q3BIJ6"/>
<accession>A0A1Q3BIJ6</accession>
<evidence type="ECO:0000256" key="2">
    <source>
        <dbReference type="PROSITE-ProRule" id="PRU00708"/>
    </source>
</evidence>
<proteinExistence type="predicted"/>
<feature type="transmembrane region" description="Helical" evidence="3">
    <location>
        <begin position="120"/>
        <end position="140"/>
    </location>
</feature>
<dbReference type="PROSITE" id="PS51375">
    <property type="entry name" value="PPR"/>
    <property type="match status" value="1"/>
</dbReference>
<dbReference type="Pfam" id="PF01535">
    <property type="entry name" value="PPR"/>
    <property type="match status" value="1"/>
</dbReference>
<comment type="caution">
    <text evidence="4">The sequence shown here is derived from an EMBL/GenBank/DDBJ whole genome shotgun (WGS) entry which is preliminary data.</text>
</comment>
<keyword evidence="1" id="KW-0677">Repeat</keyword>
<keyword evidence="3" id="KW-0472">Membrane</keyword>
<gene>
    <name evidence="4" type="ORF">CFOL_v3_11177</name>
</gene>
<dbReference type="OrthoDB" id="185373at2759"/>
<sequence length="160" mass="18518">MCQMGLAYNTYSDTKLVNMYRVCDSLRNADLLFERVSKGHLFLWNVLISGYARNEPYEVALWLYYQILDHGLKVSLPTSLGSEMTRINGFGFVCEEFIDTYVLCLLKLMCVRCLMMDLCWIWILVFVLLLVLGCAYCGGLEIIKRESVRKDEGSLRNKKI</sequence>
<dbReference type="EMBL" id="BDDD01000579">
    <property type="protein sequence ID" value="GAV67672.1"/>
    <property type="molecule type" value="Genomic_DNA"/>
</dbReference>
<name>A0A1Q3BIJ6_CEPFO</name>
<dbReference type="STRING" id="3775.A0A1Q3BIJ6"/>
<dbReference type="InParanoid" id="A0A1Q3BIJ6"/>
<dbReference type="InterPro" id="IPR002885">
    <property type="entry name" value="PPR_rpt"/>
</dbReference>
<evidence type="ECO:0000313" key="5">
    <source>
        <dbReference type="Proteomes" id="UP000187406"/>
    </source>
</evidence>
<keyword evidence="3" id="KW-1133">Transmembrane helix</keyword>
<protein>
    <submittedName>
        <fullName evidence="4">PPR domain-containing protein</fullName>
    </submittedName>
</protein>
<evidence type="ECO:0000313" key="4">
    <source>
        <dbReference type="EMBL" id="GAV67672.1"/>
    </source>
</evidence>
<dbReference type="Gene3D" id="1.25.40.10">
    <property type="entry name" value="Tetratricopeptide repeat domain"/>
    <property type="match status" value="1"/>
</dbReference>
<dbReference type="InterPro" id="IPR011990">
    <property type="entry name" value="TPR-like_helical_dom_sf"/>
</dbReference>
<dbReference type="Proteomes" id="UP000187406">
    <property type="component" value="Unassembled WGS sequence"/>
</dbReference>